<evidence type="ECO:0000256" key="1">
    <source>
        <dbReference type="ARBA" id="ARBA00005417"/>
    </source>
</evidence>
<organism evidence="7 8">
    <name type="scientific">Acetobacter thailandicus</name>
    <dbReference type="NCBI Taxonomy" id="1502842"/>
    <lineage>
        <taxon>Bacteria</taxon>
        <taxon>Pseudomonadati</taxon>
        <taxon>Pseudomonadota</taxon>
        <taxon>Alphaproteobacteria</taxon>
        <taxon>Acetobacterales</taxon>
        <taxon>Acetobacteraceae</taxon>
        <taxon>Acetobacter</taxon>
    </lineage>
</organism>
<name>A0ABT3QEM5_9PROT</name>
<evidence type="ECO:0000313" key="8">
    <source>
        <dbReference type="Proteomes" id="UP001301152"/>
    </source>
</evidence>
<dbReference type="Gene3D" id="3.40.50.300">
    <property type="entry name" value="P-loop containing nucleotide triphosphate hydrolases"/>
    <property type="match status" value="1"/>
</dbReference>
<keyword evidence="8" id="KW-1185">Reference proteome</keyword>
<dbReference type="SMART" id="SM00382">
    <property type="entry name" value="AAA"/>
    <property type="match status" value="1"/>
</dbReference>
<dbReference type="EMBL" id="JAPIUZ010000003">
    <property type="protein sequence ID" value="MCX2563706.1"/>
    <property type="molecule type" value="Genomic_DNA"/>
</dbReference>
<evidence type="ECO:0000256" key="5">
    <source>
        <dbReference type="ARBA" id="ARBA00022840"/>
    </source>
</evidence>
<dbReference type="SUPFAM" id="SSF52540">
    <property type="entry name" value="P-loop containing nucleoside triphosphate hydrolases"/>
    <property type="match status" value="1"/>
</dbReference>
<sequence>MKETAAFQASDMISVQNVVKEYGKKRAVNDISFSVKAGEVFAFLGPNGAGKTTTIKMLTTLLPPDKGVIKIDGMDVARQAYEVRRRFGVVFQDCTLDQTATVYENLWMHCSFYQIPRSERKRRIAEVLELFNITSHQRVIVEKLSGGLKRRVELARALLHQPVLIFLDEPTLGLDPQSRRLLWDHLHFLKKTQNLTVFLTTHYLDEVERFADTVAVINQGKIIAAGSVSDVISHAKGQTLEDAFLSLTGQLSERESVFFAGKTEIEDALPEADN</sequence>
<dbReference type="RefSeq" id="WP_086555089.1">
    <property type="nucleotide sequence ID" value="NZ_JAERKX010000003.1"/>
</dbReference>
<dbReference type="GO" id="GO:0005524">
    <property type="term" value="F:ATP binding"/>
    <property type="evidence" value="ECO:0007669"/>
    <property type="project" value="UniProtKB-KW"/>
</dbReference>
<evidence type="ECO:0000256" key="3">
    <source>
        <dbReference type="ARBA" id="ARBA00022458"/>
    </source>
</evidence>
<keyword evidence="5 7" id="KW-0067">ATP-binding</keyword>
<dbReference type="InterPro" id="IPR027417">
    <property type="entry name" value="P-loop_NTPase"/>
</dbReference>
<dbReference type="InterPro" id="IPR003593">
    <property type="entry name" value="AAA+_ATPase"/>
</dbReference>
<evidence type="ECO:0000313" key="7">
    <source>
        <dbReference type="EMBL" id="MCX2563706.1"/>
    </source>
</evidence>
<reference evidence="7 8" key="1">
    <citation type="submission" date="2022-11" db="EMBL/GenBank/DDBJ databases">
        <title>Genome sequencing of Acetobacter type strain.</title>
        <authorList>
            <person name="Heo J."/>
            <person name="Lee D."/>
            <person name="Han B.-H."/>
            <person name="Hong S.-B."/>
            <person name="Kwon S.-W."/>
        </authorList>
    </citation>
    <scope>NUCLEOTIDE SEQUENCE [LARGE SCALE GENOMIC DNA]</scope>
    <source>
        <strain evidence="7 8">KACC 21253</strain>
    </source>
</reference>
<comment type="similarity">
    <text evidence="1">Belongs to the ABC transporter superfamily.</text>
</comment>
<dbReference type="PROSITE" id="PS50893">
    <property type="entry name" value="ABC_TRANSPORTER_2"/>
    <property type="match status" value="1"/>
</dbReference>
<comment type="caution">
    <text evidence="7">The sequence shown here is derived from an EMBL/GenBank/DDBJ whole genome shotgun (WGS) entry which is preliminary data.</text>
</comment>
<keyword evidence="2" id="KW-0813">Transport</keyword>
<dbReference type="InterPro" id="IPR050763">
    <property type="entry name" value="ABC_transporter_ATP-binding"/>
</dbReference>
<protein>
    <submittedName>
        <fullName evidence="7">ABC transporter ATP-binding protein</fullName>
    </submittedName>
</protein>
<dbReference type="InterPro" id="IPR003439">
    <property type="entry name" value="ABC_transporter-like_ATP-bd"/>
</dbReference>
<evidence type="ECO:0000259" key="6">
    <source>
        <dbReference type="PROSITE" id="PS50893"/>
    </source>
</evidence>
<evidence type="ECO:0000256" key="4">
    <source>
        <dbReference type="ARBA" id="ARBA00022741"/>
    </source>
</evidence>
<accession>A0ABT3QEM5</accession>
<dbReference type="PANTHER" id="PTHR42711:SF5">
    <property type="entry name" value="ABC TRANSPORTER ATP-BINDING PROTEIN NATA"/>
    <property type="match status" value="1"/>
</dbReference>
<dbReference type="Proteomes" id="UP001301152">
    <property type="component" value="Unassembled WGS sequence"/>
</dbReference>
<feature type="domain" description="ABC transporter" evidence="6">
    <location>
        <begin position="13"/>
        <end position="244"/>
    </location>
</feature>
<dbReference type="PANTHER" id="PTHR42711">
    <property type="entry name" value="ABC TRANSPORTER ATP-BINDING PROTEIN"/>
    <property type="match status" value="1"/>
</dbReference>
<dbReference type="Pfam" id="PF00005">
    <property type="entry name" value="ABC_tran"/>
    <property type="match status" value="1"/>
</dbReference>
<gene>
    <name evidence="7" type="ORF">OQ497_07030</name>
</gene>
<proteinExistence type="inferred from homology"/>
<keyword evidence="3" id="KW-0536">Nodulation</keyword>
<evidence type="ECO:0000256" key="2">
    <source>
        <dbReference type="ARBA" id="ARBA00022448"/>
    </source>
</evidence>
<keyword evidence="4" id="KW-0547">Nucleotide-binding</keyword>